<gene>
    <name evidence="1" type="ORF">GAP41_04510</name>
</gene>
<comment type="caution">
    <text evidence="1">The sequence shown here is derived from an EMBL/GenBank/DDBJ whole genome shotgun (WGS) entry which is preliminary data.</text>
</comment>
<evidence type="ECO:0000313" key="2">
    <source>
        <dbReference type="Proteomes" id="UP000431575"/>
    </source>
</evidence>
<dbReference type="RefSeq" id="WP_130080477.1">
    <property type="nucleotide sequence ID" value="NZ_CAXKYG010000042.1"/>
</dbReference>
<accession>A0A4Q5EDP1</accession>
<proteinExistence type="predicted"/>
<name>A0A4Q5EDP1_BACUN</name>
<dbReference type="AlphaFoldDB" id="A0A4Q5EDP1"/>
<sequence>MKVQCGKYELLDSIFVTQVEGKPIDITLEDPSDKDLYISFAFETNKDEKEGLLKFNIESGVKLQIKLINFIGSFGGGNSEAIFIGNFRKKQLFLNYRVFDLLGCENKSLLINFYLLEMEEQNGK</sequence>
<evidence type="ECO:0000313" key="1">
    <source>
        <dbReference type="EMBL" id="KAB4245534.1"/>
    </source>
</evidence>
<dbReference type="Pfam" id="PF21732">
    <property type="entry name" value="DUF6864"/>
    <property type="match status" value="1"/>
</dbReference>
<organism evidence="1 2">
    <name type="scientific">Bacteroides uniformis</name>
    <dbReference type="NCBI Taxonomy" id="820"/>
    <lineage>
        <taxon>Bacteria</taxon>
        <taxon>Pseudomonadati</taxon>
        <taxon>Bacteroidota</taxon>
        <taxon>Bacteroidia</taxon>
        <taxon>Bacteroidales</taxon>
        <taxon>Bacteroidaceae</taxon>
        <taxon>Bacteroides</taxon>
    </lineage>
</organism>
<dbReference type="EMBL" id="WCTM01000002">
    <property type="protein sequence ID" value="KAB4245534.1"/>
    <property type="molecule type" value="Genomic_DNA"/>
</dbReference>
<protein>
    <submittedName>
        <fullName evidence="1">Uncharacterized protein</fullName>
    </submittedName>
</protein>
<dbReference type="Proteomes" id="UP000431575">
    <property type="component" value="Unassembled WGS sequence"/>
</dbReference>
<dbReference type="InterPro" id="IPR049197">
    <property type="entry name" value="DUF6864"/>
</dbReference>
<reference evidence="1 2" key="1">
    <citation type="journal article" date="2019" name="Nat. Med.">
        <title>A library of human gut bacterial isolates paired with longitudinal multiomics data enables mechanistic microbiome research.</title>
        <authorList>
            <person name="Poyet M."/>
            <person name="Groussin M."/>
            <person name="Gibbons S.M."/>
            <person name="Avila-Pacheco J."/>
            <person name="Jiang X."/>
            <person name="Kearney S.M."/>
            <person name="Perrotta A.R."/>
            <person name="Berdy B."/>
            <person name="Zhao S."/>
            <person name="Lieberman T.D."/>
            <person name="Swanson P.K."/>
            <person name="Smith M."/>
            <person name="Roesemann S."/>
            <person name="Alexander J.E."/>
            <person name="Rich S.A."/>
            <person name="Livny J."/>
            <person name="Vlamakis H."/>
            <person name="Clish C."/>
            <person name="Bullock K."/>
            <person name="Deik A."/>
            <person name="Scott J."/>
            <person name="Pierce K.A."/>
            <person name="Xavier R.J."/>
            <person name="Alm E.J."/>
        </authorList>
    </citation>
    <scope>NUCLEOTIDE SEQUENCE [LARGE SCALE GENOMIC DNA]</scope>
    <source>
        <strain evidence="1 2">BIOML-A6</strain>
    </source>
</reference>